<evidence type="ECO:0000259" key="1">
    <source>
        <dbReference type="Pfam" id="PF13304"/>
    </source>
</evidence>
<dbReference type="PIRSF" id="PIRSF029347">
    <property type="entry name" value="RecF"/>
    <property type="match status" value="1"/>
</dbReference>
<name>U6ZPN1_9PSED</name>
<dbReference type="Proteomes" id="UP000486534">
    <property type="component" value="Unassembled WGS sequence"/>
</dbReference>
<dbReference type="PANTHER" id="PTHR32182:SF25">
    <property type="entry name" value="SLR1056 PROTEIN"/>
    <property type="match status" value="1"/>
</dbReference>
<dbReference type="FunFam" id="3.40.50.300:FF:002534">
    <property type="entry name" value="Putative RecF protein"/>
    <property type="match status" value="1"/>
</dbReference>
<accession>A0A7X1PRT8</accession>
<dbReference type="GO" id="GO:0016887">
    <property type="term" value="F:ATP hydrolysis activity"/>
    <property type="evidence" value="ECO:0007669"/>
    <property type="project" value="InterPro"/>
</dbReference>
<dbReference type="GO" id="GO:0005524">
    <property type="term" value="F:ATP binding"/>
    <property type="evidence" value="ECO:0007669"/>
    <property type="project" value="InterPro"/>
</dbReference>
<feature type="domain" description="ATPase AAA-type core" evidence="1">
    <location>
        <begin position="23"/>
        <end position="343"/>
    </location>
</feature>
<dbReference type="Gene3D" id="3.40.50.300">
    <property type="entry name" value="P-loop containing nucleotide triphosphate hydrolases"/>
    <property type="match status" value="2"/>
</dbReference>
<reference evidence="2 3" key="1">
    <citation type="submission" date="2019-10" db="EMBL/GenBank/DDBJ databases">
        <title>Pseudomonas dajingensis sp. nov., isolated from the profound head ulcers of farmed Murray cod (Maccullochella peelii peelii).</title>
        <authorList>
            <person name="Liu Y."/>
        </authorList>
    </citation>
    <scope>NUCLEOTIDE SEQUENCE [LARGE SCALE GENOMIC DNA]</scope>
    <source>
        <strain evidence="2 3">MC042</strain>
    </source>
</reference>
<dbReference type="AlphaFoldDB" id="U6ZPN1"/>
<dbReference type="PANTHER" id="PTHR32182">
    <property type="entry name" value="DNA REPLICATION AND REPAIR PROTEIN RECF"/>
    <property type="match status" value="1"/>
</dbReference>
<dbReference type="InterPro" id="IPR027417">
    <property type="entry name" value="P-loop_NTPase"/>
</dbReference>
<dbReference type="FunFam" id="3.40.50.300:FF:002708">
    <property type="entry name" value="FeS assembly ATPase SufC"/>
    <property type="match status" value="1"/>
</dbReference>
<protein>
    <submittedName>
        <fullName evidence="2">AAA family ATPase</fullName>
    </submittedName>
</protein>
<proteinExistence type="predicted"/>
<dbReference type="InterPro" id="IPR003959">
    <property type="entry name" value="ATPase_AAA_core"/>
</dbReference>
<sequence>MLKTLAVANYRSINKLVIPLARLNLITGANGSGKSNLYRALRLLAETAQGGVVNALAREGGLDSTFWAGPETISRRMRKGEVPIEAGVRSSSKRLRLGFSGEDFGYAIALGLPEPSRSAFALDPQIKKECIWSGPFYRPASLLVDRDGPLIRARQGRAWDVLAQHTPEFDSLFDQVGSLRTSPEVLHLRESIRRWRFYDHFRCDSEAPARQPQLGTRTPVLHHDGRDLAAALQTIREIGDPQALQAAISDAFPGARLEIDAQPGGRFAIEFYQEGLLRPLSAAELSDGTLRYLLLVAALLTPRPPTLMVLNEPETSLHPDLLPALARLIIRASEQCQVWVVSHARRLIAALQEDPECNCIVLEKELGQTGIVGQRLLDEPAWYWPD</sequence>
<dbReference type="Pfam" id="PF13304">
    <property type="entry name" value="AAA_21"/>
    <property type="match status" value="1"/>
</dbReference>
<dbReference type="GO" id="GO:0006302">
    <property type="term" value="P:double-strand break repair"/>
    <property type="evidence" value="ECO:0007669"/>
    <property type="project" value="TreeGrafter"/>
</dbReference>
<comment type="caution">
    <text evidence="2">The sequence shown here is derived from an EMBL/GenBank/DDBJ whole genome shotgun (WGS) entry which is preliminary data.</text>
</comment>
<dbReference type="RefSeq" id="WP_022644165.1">
    <property type="nucleotide sequence ID" value="NZ_AVOY01000214.1"/>
</dbReference>
<dbReference type="SUPFAM" id="SSF52540">
    <property type="entry name" value="P-loop containing nucleoside triphosphate hydrolases"/>
    <property type="match status" value="1"/>
</dbReference>
<evidence type="ECO:0000313" key="2">
    <source>
        <dbReference type="EMBL" id="MQA56095.1"/>
    </source>
</evidence>
<dbReference type="EMBL" id="WHUV01000004">
    <property type="protein sequence ID" value="MQA56095.1"/>
    <property type="molecule type" value="Genomic_DNA"/>
</dbReference>
<evidence type="ECO:0000313" key="3">
    <source>
        <dbReference type="Proteomes" id="UP000486534"/>
    </source>
</evidence>
<accession>U6ZPN1</accession>
<dbReference type="GO" id="GO:0000731">
    <property type="term" value="P:DNA synthesis involved in DNA repair"/>
    <property type="evidence" value="ECO:0007669"/>
    <property type="project" value="TreeGrafter"/>
</dbReference>
<organism evidence="2 3">
    <name type="scientific">Pseudomonas piscis</name>
    <dbReference type="NCBI Taxonomy" id="2614538"/>
    <lineage>
        <taxon>Bacteria</taxon>
        <taxon>Pseudomonadati</taxon>
        <taxon>Pseudomonadota</taxon>
        <taxon>Gammaproteobacteria</taxon>
        <taxon>Pseudomonadales</taxon>
        <taxon>Pseudomonadaceae</taxon>
        <taxon>Pseudomonas</taxon>
    </lineage>
</organism>
<dbReference type="InterPro" id="IPR014555">
    <property type="entry name" value="RecF-like"/>
</dbReference>
<gene>
    <name evidence="2" type="ORF">GDH07_22495</name>
</gene>